<keyword evidence="2" id="KW-0808">Transferase</keyword>
<name>A0A933W0Y7_UNCEI</name>
<reference evidence="2" key="1">
    <citation type="submission" date="2020-07" db="EMBL/GenBank/DDBJ databases">
        <title>Huge and variable diversity of episymbiotic CPR bacteria and DPANN archaea in groundwater ecosystems.</title>
        <authorList>
            <person name="He C.Y."/>
            <person name="Keren R."/>
            <person name="Whittaker M."/>
            <person name="Farag I.F."/>
            <person name="Doudna J."/>
            <person name="Cate J.H.D."/>
            <person name="Banfield J.F."/>
        </authorList>
    </citation>
    <scope>NUCLEOTIDE SEQUENCE</scope>
    <source>
        <strain evidence="2">NC_groundwater_1813_Pr3_B-0.1um_71_17</strain>
    </source>
</reference>
<dbReference type="GO" id="GO:0032259">
    <property type="term" value="P:methylation"/>
    <property type="evidence" value="ECO:0007669"/>
    <property type="project" value="UniProtKB-KW"/>
</dbReference>
<dbReference type="GO" id="GO:0008168">
    <property type="term" value="F:methyltransferase activity"/>
    <property type="evidence" value="ECO:0007669"/>
    <property type="project" value="UniProtKB-KW"/>
</dbReference>
<dbReference type="SUPFAM" id="SSF53335">
    <property type="entry name" value="S-adenosyl-L-methionine-dependent methyltransferases"/>
    <property type="match status" value="1"/>
</dbReference>
<gene>
    <name evidence="2" type="ORF">HZA61_03205</name>
</gene>
<dbReference type="Proteomes" id="UP000696931">
    <property type="component" value="Unassembled WGS sequence"/>
</dbReference>
<dbReference type="CDD" id="cd02440">
    <property type="entry name" value="AdoMet_MTases"/>
    <property type="match status" value="1"/>
</dbReference>
<comment type="caution">
    <text evidence="2">The sequence shown here is derived from an EMBL/GenBank/DDBJ whole genome shotgun (WGS) entry which is preliminary data.</text>
</comment>
<dbReference type="Gene3D" id="3.40.50.150">
    <property type="entry name" value="Vaccinia Virus protein VP39"/>
    <property type="match status" value="1"/>
</dbReference>
<evidence type="ECO:0000313" key="3">
    <source>
        <dbReference type="Proteomes" id="UP000696931"/>
    </source>
</evidence>
<protein>
    <submittedName>
        <fullName evidence="2">Class I SAM-dependent methyltransferase</fullName>
    </submittedName>
</protein>
<evidence type="ECO:0000259" key="1">
    <source>
        <dbReference type="Pfam" id="PF08242"/>
    </source>
</evidence>
<accession>A0A933W0Y7</accession>
<keyword evidence="2" id="KW-0489">Methyltransferase</keyword>
<organism evidence="2 3">
    <name type="scientific">Eiseniibacteriota bacterium</name>
    <dbReference type="NCBI Taxonomy" id="2212470"/>
    <lineage>
        <taxon>Bacteria</taxon>
        <taxon>Candidatus Eiseniibacteriota</taxon>
    </lineage>
</organism>
<dbReference type="EMBL" id="JACRIW010000025">
    <property type="protein sequence ID" value="MBI5168475.1"/>
    <property type="molecule type" value="Genomic_DNA"/>
</dbReference>
<evidence type="ECO:0000313" key="2">
    <source>
        <dbReference type="EMBL" id="MBI5168475.1"/>
    </source>
</evidence>
<dbReference type="AlphaFoldDB" id="A0A933W0Y7"/>
<dbReference type="Pfam" id="PF08242">
    <property type="entry name" value="Methyltransf_12"/>
    <property type="match status" value="1"/>
</dbReference>
<dbReference type="InterPro" id="IPR029063">
    <property type="entry name" value="SAM-dependent_MTases_sf"/>
</dbReference>
<dbReference type="InterPro" id="IPR013217">
    <property type="entry name" value="Methyltransf_12"/>
</dbReference>
<proteinExistence type="predicted"/>
<feature type="domain" description="Methyltransferase type 12" evidence="1">
    <location>
        <begin position="49"/>
        <end position="130"/>
    </location>
</feature>
<feature type="non-terminal residue" evidence="2">
    <location>
        <position position="174"/>
    </location>
</feature>
<sequence length="174" mass="19331">MKRYDRAYFDRWYRHSDVGVGQREFVTRKVMLAVAAAEFVLGRRIASVLDVGCGEGIWRAPLLKLRPGISYLGFDSSEYAVARWGAKRNLKLAGLAELPSQRLARSYDLVVCADVLHYVSDAEARAGLGVIAKRTRGAAFIEAFTNADAIEGDHDHFQDRSPARYRQLIAAAGL</sequence>